<name>A0A210QRB0_MIZYE</name>
<organism evidence="2 3">
    <name type="scientific">Mizuhopecten yessoensis</name>
    <name type="common">Japanese scallop</name>
    <name type="synonym">Patinopecten yessoensis</name>
    <dbReference type="NCBI Taxonomy" id="6573"/>
    <lineage>
        <taxon>Eukaryota</taxon>
        <taxon>Metazoa</taxon>
        <taxon>Spiralia</taxon>
        <taxon>Lophotrochozoa</taxon>
        <taxon>Mollusca</taxon>
        <taxon>Bivalvia</taxon>
        <taxon>Autobranchia</taxon>
        <taxon>Pteriomorphia</taxon>
        <taxon>Pectinida</taxon>
        <taxon>Pectinoidea</taxon>
        <taxon>Pectinidae</taxon>
        <taxon>Mizuhopecten</taxon>
    </lineage>
</organism>
<feature type="compositionally biased region" description="Acidic residues" evidence="1">
    <location>
        <begin position="215"/>
        <end position="233"/>
    </location>
</feature>
<dbReference type="OrthoDB" id="6089171at2759"/>
<sequence length="414" mass="46722">MASNDGEIDAEQALQELLEKNAESIETMTLRIVFCNPIGGDPFSAAVVITQENLSALYDYPSQRTNLFKFKHVWDVEKLHKLINIKRRQDSDQDNCPKRIKREHECEAAAFRLLEAYLKDFAYHQKCLEKVLFGSNDVKESAASATMVLNTHLFGPLSDGNCIVDNHIARQEHCTCSCGCGKEIKSGNTGIGVYSTWHGFVDMIVKENLPVTISDMEEPSMDEDTTEDQDEGSEEMKKDTNTLCVHDKQKSVTSRLIAETITNAFAQVNTNDSLADLPIPAFGCAPRQISVYLYDCKNDVLLKKTLPLHLFKRKDSASAVVMIWLYMNFRLFMKRDVTDIKAHSDLSDFQAQFCSSDANIQEFYAKLRSGFTGCAHPDQPSLTSVVRTDEAFGVLIFYSLKDIKEQSWIQFLTN</sequence>
<accession>A0A210QRB0</accession>
<comment type="caution">
    <text evidence="2">The sequence shown here is derived from an EMBL/GenBank/DDBJ whole genome shotgun (WGS) entry which is preliminary data.</text>
</comment>
<reference evidence="2 3" key="1">
    <citation type="journal article" date="2017" name="Nat. Ecol. Evol.">
        <title>Scallop genome provides insights into evolution of bilaterian karyotype and development.</title>
        <authorList>
            <person name="Wang S."/>
            <person name="Zhang J."/>
            <person name="Jiao W."/>
            <person name="Li J."/>
            <person name="Xun X."/>
            <person name="Sun Y."/>
            <person name="Guo X."/>
            <person name="Huan P."/>
            <person name="Dong B."/>
            <person name="Zhang L."/>
            <person name="Hu X."/>
            <person name="Sun X."/>
            <person name="Wang J."/>
            <person name="Zhao C."/>
            <person name="Wang Y."/>
            <person name="Wang D."/>
            <person name="Huang X."/>
            <person name="Wang R."/>
            <person name="Lv J."/>
            <person name="Li Y."/>
            <person name="Zhang Z."/>
            <person name="Liu B."/>
            <person name="Lu W."/>
            <person name="Hui Y."/>
            <person name="Liang J."/>
            <person name="Zhou Z."/>
            <person name="Hou R."/>
            <person name="Li X."/>
            <person name="Liu Y."/>
            <person name="Li H."/>
            <person name="Ning X."/>
            <person name="Lin Y."/>
            <person name="Zhao L."/>
            <person name="Xing Q."/>
            <person name="Dou J."/>
            <person name="Li Y."/>
            <person name="Mao J."/>
            <person name="Guo H."/>
            <person name="Dou H."/>
            <person name="Li T."/>
            <person name="Mu C."/>
            <person name="Jiang W."/>
            <person name="Fu Q."/>
            <person name="Fu X."/>
            <person name="Miao Y."/>
            <person name="Liu J."/>
            <person name="Yu Q."/>
            <person name="Li R."/>
            <person name="Liao H."/>
            <person name="Li X."/>
            <person name="Kong Y."/>
            <person name="Jiang Z."/>
            <person name="Chourrout D."/>
            <person name="Li R."/>
            <person name="Bao Z."/>
        </authorList>
    </citation>
    <scope>NUCLEOTIDE SEQUENCE [LARGE SCALE GENOMIC DNA]</scope>
    <source>
        <strain evidence="2 3">PY_sf001</strain>
    </source>
</reference>
<proteinExistence type="predicted"/>
<evidence type="ECO:0000256" key="1">
    <source>
        <dbReference type="SAM" id="MobiDB-lite"/>
    </source>
</evidence>
<keyword evidence="3" id="KW-1185">Reference proteome</keyword>
<dbReference type="EMBL" id="NEDP02002300">
    <property type="protein sequence ID" value="OWF51280.1"/>
    <property type="molecule type" value="Genomic_DNA"/>
</dbReference>
<dbReference type="Proteomes" id="UP000242188">
    <property type="component" value="Unassembled WGS sequence"/>
</dbReference>
<protein>
    <submittedName>
        <fullName evidence="2">Uncharacterized protein</fullName>
    </submittedName>
</protein>
<dbReference type="AlphaFoldDB" id="A0A210QRB0"/>
<evidence type="ECO:0000313" key="3">
    <source>
        <dbReference type="Proteomes" id="UP000242188"/>
    </source>
</evidence>
<feature type="region of interest" description="Disordered" evidence="1">
    <location>
        <begin position="214"/>
        <end position="239"/>
    </location>
</feature>
<gene>
    <name evidence="2" type="ORF">KP79_PYT24254</name>
</gene>
<evidence type="ECO:0000313" key="2">
    <source>
        <dbReference type="EMBL" id="OWF51280.1"/>
    </source>
</evidence>